<feature type="domain" description="Phosphatidic acid phosphatase type 2/haloperoxidase" evidence="2">
    <location>
        <begin position="51"/>
        <end position="157"/>
    </location>
</feature>
<dbReference type="InterPro" id="IPR036938">
    <property type="entry name" value="PAP2/HPO_sf"/>
</dbReference>
<dbReference type="SUPFAM" id="SSF48317">
    <property type="entry name" value="Acid phosphatase/Vanadium-dependent haloperoxidase"/>
    <property type="match status" value="1"/>
</dbReference>
<name>M2PJZ1_9FIRM</name>
<evidence type="ECO:0000313" key="3">
    <source>
        <dbReference type="EMBL" id="EMD15899.1"/>
    </source>
</evidence>
<dbReference type="Pfam" id="PF01569">
    <property type="entry name" value="PAP2"/>
    <property type="match status" value="1"/>
</dbReference>
<dbReference type="PANTHER" id="PTHR14969">
    <property type="entry name" value="SPHINGOSINE-1-PHOSPHATE PHOSPHOHYDROLASE"/>
    <property type="match status" value="1"/>
</dbReference>
<keyword evidence="4" id="KW-1185">Reference proteome</keyword>
<gene>
    <name evidence="3" type="ORF">HMPREF9943_01846</name>
</gene>
<protein>
    <recommendedName>
        <fullName evidence="2">Phosphatidic acid phosphatase type 2/haloperoxidase domain-containing protein</fullName>
    </recommendedName>
</protein>
<dbReference type="CDD" id="cd01610">
    <property type="entry name" value="PAP2_like"/>
    <property type="match status" value="1"/>
</dbReference>
<accession>M2PJZ1</accession>
<keyword evidence="1" id="KW-0812">Transmembrane</keyword>
<dbReference type="Proteomes" id="UP000011758">
    <property type="component" value="Unassembled WGS sequence"/>
</dbReference>
<dbReference type="STRING" id="999415.HMPREF9943_01846"/>
<dbReference type="PANTHER" id="PTHR14969:SF13">
    <property type="entry name" value="AT30094P"/>
    <property type="match status" value="1"/>
</dbReference>
<sequence length="157" mass="18008">MNDIYLKLNIYLHNHHTYKKIISFLEKYLTALFIFIYPCMIIYLIKIKSPLLLITLIKPLSGLITVKCMRKVFNRPRPFEILPLTPAVFHNPGESFPSNHTFSGAIISLMCLPLSLPLSIILFLMTILIGITRILCGLHYISDIIAAFIIAFIIYLI</sequence>
<keyword evidence="1" id="KW-0472">Membrane</keyword>
<dbReference type="Gene3D" id="1.20.144.10">
    <property type="entry name" value="Phosphatidic acid phosphatase type 2/haloperoxidase"/>
    <property type="match status" value="1"/>
</dbReference>
<feature type="transmembrane region" description="Helical" evidence="1">
    <location>
        <begin position="28"/>
        <end position="45"/>
    </location>
</feature>
<proteinExistence type="predicted"/>
<comment type="caution">
    <text evidence="3">The sequence shown here is derived from an EMBL/GenBank/DDBJ whole genome shotgun (WGS) entry which is preliminary data.</text>
</comment>
<reference evidence="3 4" key="1">
    <citation type="submission" date="2013-02" db="EMBL/GenBank/DDBJ databases">
        <title>The Genome Sequence of Lactobacillus catenaformis F0143.</title>
        <authorList>
            <consortium name="The Broad Institute Genome Sequencing Platform"/>
            <person name="Earl A."/>
            <person name="Ward D."/>
            <person name="Feldgarden M."/>
            <person name="Gevers D."/>
            <person name="Izard J."/>
            <person name="Blanton J.M."/>
            <person name="Mathney J."/>
            <person name="Dewhirst F.E."/>
            <person name="Young S.K."/>
            <person name="Zeng Q."/>
            <person name="Gargeya S."/>
            <person name="Fitzgerald M."/>
            <person name="Haas B."/>
            <person name="Abouelleil A."/>
            <person name="Alvarado L."/>
            <person name="Arachchi H.M."/>
            <person name="Berlin A."/>
            <person name="Chapman S.B."/>
            <person name="Gearin G."/>
            <person name="Goldberg J."/>
            <person name="Griggs A."/>
            <person name="Gujja S."/>
            <person name="Hansen M."/>
            <person name="Heiman D."/>
            <person name="Howarth C."/>
            <person name="Larimer J."/>
            <person name="Lui A."/>
            <person name="MacDonald P.J.P."/>
            <person name="McCowen C."/>
            <person name="Montmayeur A."/>
            <person name="Murphy C."/>
            <person name="Neiman D."/>
            <person name="Pearson M."/>
            <person name="Priest M."/>
            <person name="Roberts A."/>
            <person name="Saif S."/>
            <person name="Shea T."/>
            <person name="Sisk P."/>
            <person name="Stolte C."/>
            <person name="Sykes S."/>
            <person name="Wortman J."/>
            <person name="Nusbaum C."/>
            <person name="Birren B."/>
        </authorList>
    </citation>
    <scope>NUCLEOTIDE SEQUENCE [LARGE SCALE GENOMIC DNA]</scope>
    <source>
        <strain evidence="3 4">OT 569</strain>
    </source>
</reference>
<dbReference type="InterPro" id="IPR000326">
    <property type="entry name" value="PAP2/HPO"/>
</dbReference>
<keyword evidence="1" id="KW-1133">Transmembrane helix</keyword>
<dbReference type="BioCyc" id="ECAT999415-HMP:GTTI-1911-MONOMER"/>
<feature type="transmembrane region" description="Helical" evidence="1">
    <location>
        <begin position="137"/>
        <end position="156"/>
    </location>
</feature>
<evidence type="ECO:0000313" key="4">
    <source>
        <dbReference type="Proteomes" id="UP000011758"/>
    </source>
</evidence>
<dbReference type="eggNOG" id="COG0671">
    <property type="taxonomic scope" value="Bacteria"/>
</dbReference>
<dbReference type="SMART" id="SM00014">
    <property type="entry name" value="acidPPc"/>
    <property type="match status" value="1"/>
</dbReference>
<organism evidence="3 4">
    <name type="scientific">Eggerthia catenaformis OT 569 = DSM 20559</name>
    <dbReference type="NCBI Taxonomy" id="999415"/>
    <lineage>
        <taxon>Bacteria</taxon>
        <taxon>Bacillati</taxon>
        <taxon>Bacillota</taxon>
        <taxon>Erysipelotrichia</taxon>
        <taxon>Erysipelotrichales</taxon>
        <taxon>Coprobacillaceae</taxon>
        <taxon>Eggerthia</taxon>
    </lineage>
</organism>
<dbReference type="AlphaFoldDB" id="M2PJZ1"/>
<dbReference type="RefSeq" id="WP_004804389.1">
    <property type="nucleotide sequence ID" value="NZ_KB446651.1"/>
</dbReference>
<evidence type="ECO:0000259" key="2">
    <source>
        <dbReference type="SMART" id="SM00014"/>
    </source>
</evidence>
<evidence type="ECO:0000256" key="1">
    <source>
        <dbReference type="SAM" id="Phobius"/>
    </source>
</evidence>
<feature type="transmembrane region" description="Helical" evidence="1">
    <location>
        <begin position="105"/>
        <end position="131"/>
    </location>
</feature>
<dbReference type="EMBL" id="AGEJ01000028">
    <property type="protein sequence ID" value="EMD15899.1"/>
    <property type="molecule type" value="Genomic_DNA"/>
</dbReference>